<dbReference type="Proteomes" id="UP000072605">
    <property type="component" value="Unassembled WGS sequence"/>
</dbReference>
<name>A0AAW3MEI9_9BACL</name>
<evidence type="ECO:0000313" key="2">
    <source>
        <dbReference type="EMBL" id="KTR27907.1"/>
    </source>
</evidence>
<organism evidence="2 3">
    <name type="scientific">Exiguobacterium indicum</name>
    <dbReference type="NCBI Taxonomy" id="296995"/>
    <lineage>
        <taxon>Bacteria</taxon>
        <taxon>Bacillati</taxon>
        <taxon>Bacillota</taxon>
        <taxon>Bacilli</taxon>
        <taxon>Bacillales</taxon>
        <taxon>Bacillales Family XII. Incertae Sedis</taxon>
        <taxon>Exiguobacterium</taxon>
    </lineage>
</organism>
<dbReference type="NCBIfam" id="TIGR01540">
    <property type="entry name" value="portal_PBSX"/>
    <property type="match status" value="1"/>
</dbReference>
<comment type="similarity">
    <text evidence="1">Belongs to the phage portal family. PBSX subfamily.</text>
</comment>
<dbReference type="PIRSF" id="PIRSF019260">
    <property type="entry name" value="PBSX_XkdE_prd"/>
    <property type="match status" value="1"/>
</dbReference>
<accession>A0AAW3MEI9</accession>
<comment type="caution">
    <text evidence="2">The sequence shown here is derived from an EMBL/GenBank/DDBJ whole genome shotgun (WGS) entry which is preliminary data.</text>
</comment>
<evidence type="ECO:0000256" key="1">
    <source>
        <dbReference type="ARBA" id="ARBA00006799"/>
    </source>
</evidence>
<evidence type="ECO:0000313" key="3">
    <source>
        <dbReference type="Proteomes" id="UP000072605"/>
    </source>
</evidence>
<dbReference type="InterPro" id="IPR006430">
    <property type="entry name" value="Phage_portal_PBSX"/>
</dbReference>
<reference evidence="2 3" key="1">
    <citation type="journal article" date="2016" name="Front. Microbiol.">
        <title>Genomic Resource of Rice Seed Associated Bacteria.</title>
        <authorList>
            <person name="Midha S."/>
            <person name="Bansal K."/>
            <person name="Sharma S."/>
            <person name="Kumar N."/>
            <person name="Patil P.P."/>
            <person name="Chaudhry V."/>
            <person name="Patil P.B."/>
        </authorList>
    </citation>
    <scope>NUCLEOTIDE SEQUENCE [LARGE SCALE GENOMIC DNA]</scope>
    <source>
        <strain evidence="2 3">RSA11</strain>
    </source>
</reference>
<proteinExistence type="inferred from homology"/>
<protein>
    <recommendedName>
        <fullName evidence="4">Phage portal protein</fullName>
    </recommendedName>
</protein>
<evidence type="ECO:0008006" key="4">
    <source>
        <dbReference type="Google" id="ProtNLM"/>
    </source>
</evidence>
<dbReference type="EMBL" id="LDQV01000012">
    <property type="protein sequence ID" value="KTR27907.1"/>
    <property type="molecule type" value="Genomic_DNA"/>
</dbReference>
<dbReference type="InterPro" id="IPR016753">
    <property type="entry name" value="PBSX_Firmicutes"/>
</dbReference>
<dbReference type="Pfam" id="PF04860">
    <property type="entry name" value="Phage_portal"/>
    <property type="match status" value="1"/>
</dbReference>
<dbReference type="RefSeq" id="WP_058713199.1">
    <property type="nucleotide sequence ID" value="NZ_LDQV01000012.1"/>
</dbReference>
<gene>
    <name evidence="2" type="ORF">RSA11_04395</name>
</gene>
<sequence length="495" mass="55884">MRQQLMKANAKSLPVTKADEIFKWGDDGAQWVAAPYKKASLRYVVEQSTVLQQVIEAYKQNIAGFGFKPKYIEEGEETSEMVTEWNALAEVIDWMAFDKTPDEEFKMAIEDREMVGESFMEVLRDSAGNVIEIVRVEPDTMEVSKPGYAVKVEIERKGIKKEAYRKFRKFRLGKVFFREFGDPRQMDAKTGEYTEKPPANPATEIVHDKIGTGHYGIPRWIGHVPSLTGARKAEELNWRYFDQGRHTPMAITVTGGQLTTDSETALSSYTQAVGNEELQHKILVLEAETTSNGLDDKNVAKVEIQSLADMLQKDALFLDYDDKTRDKILSAFRLPPVYIGLSNDYNRATVEAAKELAEEQVFQPERKKIENLFNRRLLTGYDFRYVEVELGAPEIVDGELITKLIAETKEHLTTNEIRTIVSPRLGQTLKMLQGDEYDLPRQSAPQDPLTVMADAQGKALAKAENGQLAFILKDVRDGLDELNDVVGGWKGEGDV</sequence>
<dbReference type="InterPro" id="IPR006944">
    <property type="entry name" value="Phage/GTA_portal"/>
</dbReference>
<dbReference type="AlphaFoldDB" id="A0AAW3MEI9"/>